<dbReference type="Pfam" id="PF00465">
    <property type="entry name" value="Fe-ADH"/>
    <property type="match status" value="1"/>
</dbReference>
<dbReference type="InterPro" id="IPR001670">
    <property type="entry name" value="ADH_Fe/GldA"/>
</dbReference>
<dbReference type="InterPro" id="IPR039697">
    <property type="entry name" value="Alcohol_dehydrogenase_Fe"/>
</dbReference>
<dbReference type="Gene3D" id="1.20.1090.10">
    <property type="entry name" value="Dehydroquinate synthase-like - alpha domain"/>
    <property type="match status" value="1"/>
</dbReference>
<reference evidence="4 5" key="1">
    <citation type="submission" date="2023-07" db="EMBL/GenBank/DDBJ databases">
        <title>The novel representative of Negativicutes class, Anaeroselena agilis gen. nov. sp. nov.</title>
        <authorList>
            <person name="Prokofeva M.I."/>
            <person name="Elcheninov A.G."/>
            <person name="Klyukina A."/>
            <person name="Kublanov I.V."/>
            <person name="Frolov E.N."/>
            <person name="Podosokorskaya O.A."/>
        </authorList>
    </citation>
    <scope>NUCLEOTIDE SEQUENCE [LARGE SCALE GENOMIC DNA]</scope>
    <source>
        <strain evidence="4 5">4137-cl</strain>
    </source>
</reference>
<dbReference type="InterPro" id="IPR034802">
    <property type="entry name" value="NADPH_BDH"/>
</dbReference>
<evidence type="ECO:0000313" key="4">
    <source>
        <dbReference type="EMBL" id="MDT8902863.1"/>
    </source>
</evidence>
<dbReference type="SUPFAM" id="SSF56796">
    <property type="entry name" value="Dehydroquinate synthase-like"/>
    <property type="match status" value="1"/>
</dbReference>
<name>A0ABU3P1E0_9FIRM</name>
<dbReference type="EMBL" id="JAUOZS010000001">
    <property type="protein sequence ID" value="MDT8902863.1"/>
    <property type="molecule type" value="Genomic_DNA"/>
</dbReference>
<dbReference type="InterPro" id="IPR056798">
    <property type="entry name" value="ADH_Fe_C"/>
</dbReference>
<sequence length="375" mass="38762">MKEIILGGQTLVTGSGSLEHLAAVPARRAVIVTGGSSMIKTGVVAKIEKLLQAQGCATLVHAGVPANPDTEAVLAGVAQMRPFAPDLVIAVGGGSALDAAKVMTLFTEYPGLDFAAALAGALPAARKAIRLVAIPSTSGTGSEVTKVAVVTFRDQNLKIGLRTPAFIPDIAILDADLTLTMPPNVVAETGMDALTHAVECYINRNIDDFTGPMAAGAAAGLLEHLPVSYRDKTIDSREKVHNFQSLAGLAFGNVGLGAAHGIAHSLGGLWNLGHGLVNAILLPHVLEYNARDPWVGDRIRRLAAACGVPDLIAAIRGLNQTLGIPASLRAAGIDEQTFTAALPELVAGSMQGATRVNPVPVTPAEMEALLRRVYA</sequence>
<feature type="domain" description="Alcohol dehydrogenase iron-type/glycerol dehydrogenase GldA" evidence="2">
    <location>
        <begin position="10"/>
        <end position="174"/>
    </location>
</feature>
<dbReference type="Proteomes" id="UP001254848">
    <property type="component" value="Unassembled WGS sequence"/>
</dbReference>
<keyword evidence="1 4" id="KW-0560">Oxidoreductase</keyword>
<keyword evidence="5" id="KW-1185">Reference proteome</keyword>
<evidence type="ECO:0000313" key="5">
    <source>
        <dbReference type="Proteomes" id="UP001254848"/>
    </source>
</evidence>
<dbReference type="RefSeq" id="WP_413781332.1">
    <property type="nucleotide sequence ID" value="NZ_JAUOZS010000001.1"/>
</dbReference>
<accession>A0ABU3P1E0</accession>
<dbReference type="PANTHER" id="PTHR11496">
    <property type="entry name" value="ALCOHOL DEHYDROGENASE"/>
    <property type="match status" value="1"/>
</dbReference>
<feature type="domain" description="Fe-containing alcohol dehydrogenase-like C-terminal" evidence="3">
    <location>
        <begin position="187"/>
        <end position="373"/>
    </location>
</feature>
<organism evidence="4 5">
    <name type="scientific">Anaeroselena agilis</name>
    <dbReference type="NCBI Taxonomy" id="3063788"/>
    <lineage>
        <taxon>Bacteria</taxon>
        <taxon>Bacillati</taxon>
        <taxon>Bacillota</taxon>
        <taxon>Negativicutes</taxon>
        <taxon>Acetonemataceae</taxon>
        <taxon>Anaeroselena</taxon>
    </lineage>
</organism>
<protein>
    <submittedName>
        <fullName evidence="4">Iron-containing alcohol dehydrogenase</fullName>
        <ecNumber evidence="4">1.1.1.-</ecNumber>
    </submittedName>
</protein>
<dbReference type="EC" id="1.1.1.-" evidence="4"/>
<evidence type="ECO:0000259" key="3">
    <source>
        <dbReference type="Pfam" id="PF25137"/>
    </source>
</evidence>
<evidence type="ECO:0000259" key="2">
    <source>
        <dbReference type="Pfam" id="PF00465"/>
    </source>
</evidence>
<dbReference type="GO" id="GO:0016491">
    <property type="term" value="F:oxidoreductase activity"/>
    <property type="evidence" value="ECO:0007669"/>
    <property type="project" value="UniProtKB-KW"/>
</dbReference>
<gene>
    <name evidence="4" type="ORF">Q4T40_16600</name>
</gene>
<dbReference type="PANTHER" id="PTHR11496:SF83">
    <property type="entry name" value="HYDROXYACID-OXOACID TRANSHYDROGENASE, MITOCHONDRIAL"/>
    <property type="match status" value="1"/>
</dbReference>
<dbReference type="CDD" id="cd08179">
    <property type="entry name" value="NADPH_BDH"/>
    <property type="match status" value="1"/>
</dbReference>
<dbReference type="Pfam" id="PF25137">
    <property type="entry name" value="ADH_Fe_C"/>
    <property type="match status" value="1"/>
</dbReference>
<dbReference type="PROSITE" id="PS00913">
    <property type="entry name" value="ADH_IRON_1"/>
    <property type="match status" value="1"/>
</dbReference>
<comment type="caution">
    <text evidence="4">The sequence shown here is derived from an EMBL/GenBank/DDBJ whole genome shotgun (WGS) entry which is preliminary data.</text>
</comment>
<dbReference type="InterPro" id="IPR018211">
    <property type="entry name" value="ADH_Fe_CS"/>
</dbReference>
<dbReference type="Gene3D" id="3.40.50.1970">
    <property type="match status" value="1"/>
</dbReference>
<proteinExistence type="predicted"/>
<evidence type="ECO:0000256" key="1">
    <source>
        <dbReference type="ARBA" id="ARBA00023002"/>
    </source>
</evidence>